<dbReference type="EMBL" id="WNWM01000002">
    <property type="protein sequence ID" value="MUI13422.1"/>
    <property type="molecule type" value="Genomic_DNA"/>
</dbReference>
<evidence type="ECO:0000256" key="6">
    <source>
        <dbReference type="ARBA" id="ARBA00023145"/>
    </source>
</evidence>
<keyword evidence="2 10" id="KW-0210">Decarboxylase</keyword>
<comment type="caution">
    <text evidence="11">The sequence shown here is derived from an EMBL/GenBank/DDBJ whole genome shotgun (WGS) entry which is preliminary data.</text>
</comment>
<feature type="site" description="Cleavage (non-hydrolytic); by autolysis" evidence="10">
    <location>
        <begin position="71"/>
        <end position="72"/>
    </location>
</feature>
<evidence type="ECO:0000313" key="12">
    <source>
        <dbReference type="Proteomes" id="UP000431684"/>
    </source>
</evidence>
<protein>
    <recommendedName>
        <fullName evidence="10">S-adenosylmethionine decarboxylase proenzyme</fullName>
        <shortName evidence="10">AdoMetDC</shortName>
        <shortName evidence="10">SAMDC</shortName>
        <ecNumber evidence="10">4.1.1.50</ecNumber>
    </recommendedName>
    <component>
        <recommendedName>
            <fullName evidence="10">S-adenosylmethionine decarboxylase beta chain</fullName>
        </recommendedName>
    </component>
    <component>
        <recommendedName>
            <fullName evidence="10">S-adenosylmethionine decarboxylase alpha chain</fullName>
        </recommendedName>
    </component>
</protein>
<comment type="subunit">
    <text evidence="10">Heterotetramer of two alpha and two beta chains arranged as a dimer of alpha/beta heterodimers.</text>
</comment>
<feature type="active site" description="Schiff-base intermediate with substrate; via pyruvic acid" evidence="10">
    <location>
        <position position="72"/>
    </location>
</feature>
<dbReference type="GO" id="GO:0005829">
    <property type="term" value="C:cytosol"/>
    <property type="evidence" value="ECO:0007669"/>
    <property type="project" value="TreeGrafter"/>
</dbReference>
<dbReference type="SUPFAM" id="SSF56276">
    <property type="entry name" value="S-adenosylmethionine decarboxylase"/>
    <property type="match status" value="1"/>
</dbReference>
<evidence type="ECO:0000256" key="3">
    <source>
        <dbReference type="ARBA" id="ARBA00022813"/>
    </source>
</evidence>
<feature type="chain" id="PRO_5026395808" description="S-adenosylmethionine decarboxylase beta chain" evidence="10">
    <location>
        <begin position="1"/>
        <end position="71"/>
    </location>
</feature>
<evidence type="ECO:0000256" key="2">
    <source>
        <dbReference type="ARBA" id="ARBA00022793"/>
    </source>
</evidence>
<dbReference type="InterPro" id="IPR017716">
    <property type="entry name" value="S-AdoMet_deCOase_pro-enz"/>
</dbReference>
<evidence type="ECO:0000256" key="10">
    <source>
        <dbReference type="HAMAP-Rule" id="MF_00464"/>
    </source>
</evidence>
<dbReference type="AlphaFoldDB" id="A0A6I3XJQ1"/>
<organism evidence="11 12">
    <name type="scientific">Pseudoduganella dura</name>
    <dbReference type="NCBI Taxonomy" id="321982"/>
    <lineage>
        <taxon>Bacteria</taxon>
        <taxon>Pseudomonadati</taxon>
        <taxon>Pseudomonadota</taxon>
        <taxon>Betaproteobacteria</taxon>
        <taxon>Burkholderiales</taxon>
        <taxon>Oxalobacteraceae</taxon>
        <taxon>Telluria group</taxon>
        <taxon>Pseudoduganella</taxon>
    </lineage>
</organism>
<dbReference type="InterPro" id="IPR042284">
    <property type="entry name" value="AdoMetDC_N"/>
</dbReference>
<dbReference type="Gene3D" id="3.30.360.110">
    <property type="entry name" value="S-adenosylmethionine decarboxylase domain"/>
    <property type="match status" value="1"/>
</dbReference>
<sequence length="129" mass="13251">MSGSPATIYKAEGTHLLADLSGVAPALLTGCDGIEALLRTAAQAAGAHILHSHFHAFGPGLGVTGVVLLAESHISIHTWPEQAFAAVDIFMCGAAAPQRALAVLRNALAPAHCRVRTVQRSAIDEPVTG</sequence>
<dbReference type="Pfam" id="PF02675">
    <property type="entry name" value="AdoMet_dc"/>
    <property type="match status" value="1"/>
</dbReference>
<evidence type="ECO:0000313" key="11">
    <source>
        <dbReference type="EMBL" id="MUI13422.1"/>
    </source>
</evidence>
<evidence type="ECO:0000256" key="4">
    <source>
        <dbReference type="ARBA" id="ARBA00023066"/>
    </source>
</evidence>
<evidence type="ECO:0000256" key="5">
    <source>
        <dbReference type="ARBA" id="ARBA00023115"/>
    </source>
</evidence>
<evidence type="ECO:0000256" key="7">
    <source>
        <dbReference type="ARBA" id="ARBA00023239"/>
    </source>
</evidence>
<comment type="catalytic activity">
    <reaction evidence="10">
        <text>S-adenosyl-L-methionine + H(+) = S-adenosyl 3-(methylsulfanyl)propylamine + CO2</text>
        <dbReference type="Rhea" id="RHEA:15981"/>
        <dbReference type="ChEBI" id="CHEBI:15378"/>
        <dbReference type="ChEBI" id="CHEBI:16526"/>
        <dbReference type="ChEBI" id="CHEBI:57443"/>
        <dbReference type="ChEBI" id="CHEBI:59789"/>
        <dbReference type="EC" id="4.1.1.50"/>
    </reaction>
</comment>
<dbReference type="Proteomes" id="UP000431684">
    <property type="component" value="Unassembled WGS sequence"/>
</dbReference>
<dbReference type="InterPro" id="IPR042286">
    <property type="entry name" value="AdoMetDC_C"/>
</dbReference>
<comment type="similarity">
    <text evidence="10">Belongs to the prokaryotic AdoMetDC family. Type 1 subfamily.</text>
</comment>
<keyword evidence="4 10" id="KW-0745">Spermidine biosynthesis</keyword>
<comment type="cofactor">
    <cofactor evidence="10">
        <name>pyruvate</name>
        <dbReference type="ChEBI" id="CHEBI:15361"/>
    </cofactor>
    <text evidence="10">Binds 1 pyruvoyl group covalently per subunit.</text>
</comment>
<evidence type="ECO:0000256" key="8">
    <source>
        <dbReference type="ARBA" id="ARBA00023270"/>
    </source>
</evidence>
<keyword evidence="8 10" id="KW-0704">Schiff base</keyword>
<feature type="chain" id="PRO_5026395807" description="S-adenosylmethionine decarboxylase alpha chain" evidence="10">
    <location>
        <begin position="72"/>
        <end position="129"/>
    </location>
</feature>
<dbReference type="UniPathway" id="UPA00331">
    <property type="reaction ID" value="UER00451"/>
</dbReference>
<proteinExistence type="inferred from homology"/>
<name>A0A6I3XJQ1_9BURK</name>
<dbReference type="PANTHER" id="PTHR33866:SF2">
    <property type="entry name" value="S-ADENOSYLMETHIONINE DECARBOXYLASE PROENZYME"/>
    <property type="match status" value="1"/>
</dbReference>
<keyword evidence="3 10" id="KW-0068">Autocatalytic cleavage</keyword>
<keyword evidence="7 10" id="KW-0456">Lyase</keyword>
<dbReference type="Gene3D" id="3.30.160.750">
    <property type="match status" value="1"/>
</dbReference>
<reference evidence="11 12" key="1">
    <citation type="submission" date="2019-11" db="EMBL/GenBank/DDBJ databases">
        <title>Draft Genome Sequences of Six Type Strains of the Genus Massilia.</title>
        <authorList>
            <person name="Miess H."/>
            <person name="Frediansyah A."/>
            <person name="Goeker M."/>
            <person name="Gross H."/>
        </authorList>
    </citation>
    <scope>NUCLEOTIDE SEQUENCE [LARGE SCALE GENOMIC DNA]</scope>
    <source>
        <strain evidence="11 12">DSM 17513</strain>
    </source>
</reference>
<comment type="PTM">
    <text evidence="10">Is synthesized initially as an inactive proenzyme. Formation of the active enzyme involves a self-maturation process in which the active site pyruvoyl group is generated from an internal serine residue via an autocatalytic post-translational modification. Two non-identical subunits are generated from the proenzyme in this reaction, and the pyruvate is formed at the N-terminus of the alpha chain, which is derived from the carboxyl end of the proenzyme. The post-translation cleavage follows an unusual pathway, termed non-hydrolytic serinolysis, in which the side chain hydroxyl group of the serine supplies its oxygen atom to form the C-terminus of the beta chain, while the remainder of the serine residue undergoes an oxidative deamination to produce ammonia and the pyruvoyl group blocking the N-terminus of the alpha chain.</text>
</comment>
<keyword evidence="6 10" id="KW-0865">Zymogen</keyword>
<dbReference type="PANTHER" id="PTHR33866">
    <property type="entry name" value="S-ADENOSYLMETHIONINE DECARBOXYLASE PROENZYME"/>
    <property type="match status" value="1"/>
</dbReference>
<gene>
    <name evidence="11" type="primary">speD</name>
    <name evidence="10" type="synonym">speH</name>
    <name evidence="11" type="ORF">GJV26_13260</name>
</gene>
<dbReference type="EC" id="4.1.1.50" evidence="10"/>
<dbReference type="RefSeq" id="WP_189441734.1">
    <property type="nucleotide sequence ID" value="NZ_BMWU01000006.1"/>
</dbReference>
<keyword evidence="9 10" id="KW-0670">Pyruvate</keyword>
<feature type="active site" description="Proton donor; for catalytic activity" evidence="10">
    <location>
        <position position="92"/>
    </location>
</feature>
<accession>A0A6I3XJQ1</accession>
<evidence type="ECO:0000256" key="1">
    <source>
        <dbReference type="ARBA" id="ARBA00022691"/>
    </source>
</evidence>
<dbReference type="InterPro" id="IPR016067">
    <property type="entry name" value="S-AdoMet_deCO2ase_core"/>
</dbReference>
<feature type="modified residue" description="Pyruvic acid (Ser); by autocatalysis" evidence="10">
    <location>
        <position position="72"/>
    </location>
</feature>
<evidence type="ECO:0000256" key="9">
    <source>
        <dbReference type="ARBA" id="ARBA00023317"/>
    </source>
</evidence>
<dbReference type="NCBIfam" id="TIGR03330">
    <property type="entry name" value="SAM_DCase_Bsu"/>
    <property type="match status" value="1"/>
</dbReference>
<keyword evidence="12" id="KW-1185">Reference proteome</keyword>
<dbReference type="GO" id="GO:0008295">
    <property type="term" value="P:spermidine biosynthetic process"/>
    <property type="evidence" value="ECO:0007669"/>
    <property type="project" value="UniProtKB-UniRule"/>
</dbReference>
<dbReference type="InterPro" id="IPR003826">
    <property type="entry name" value="AdoMetDC_fam_prok"/>
</dbReference>
<feature type="active site" description="Proton acceptor; for processing activity" evidence="10">
    <location>
        <position position="77"/>
    </location>
</feature>
<dbReference type="HAMAP" id="MF_00464">
    <property type="entry name" value="AdoMetDC_1"/>
    <property type="match status" value="1"/>
</dbReference>
<comment type="function">
    <text evidence="10">Catalyzes the decarboxylation of S-adenosylmethionine to S-adenosylmethioninamine (dcAdoMet), the propylamine donor required for the synthesis of the polyamines spermine and spermidine from the diamine putrescine.</text>
</comment>
<dbReference type="GO" id="GO:0004014">
    <property type="term" value="F:adenosylmethionine decarboxylase activity"/>
    <property type="evidence" value="ECO:0007669"/>
    <property type="project" value="UniProtKB-UniRule"/>
</dbReference>
<keyword evidence="5 10" id="KW-0620">Polyamine biosynthesis</keyword>
<comment type="pathway">
    <text evidence="10">Amine and polyamine biosynthesis; S-adenosylmethioninamine biosynthesis; S-adenosylmethioninamine from S-adenosyl-L-methionine: step 1/1.</text>
</comment>
<keyword evidence="1 10" id="KW-0949">S-adenosyl-L-methionine</keyword>